<comment type="caution">
    <text evidence="2">The sequence shown here is derived from an EMBL/GenBank/DDBJ whole genome shotgun (WGS) entry which is preliminary data.</text>
</comment>
<dbReference type="PROSITE" id="PS51662">
    <property type="entry name" value="BP_PHYTASE"/>
    <property type="match status" value="1"/>
</dbReference>
<dbReference type="SUPFAM" id="SSF50956">
    <property type="entry name" value="Thermostable phytase (3-phytase)"/>
    <property type="match status" value="1"/>
</dbReference>
<evidence type="ECO:0000313" key="2">
    <source>
        <dbReference type="EMBL" id="MBS2099459.1"/>
    </source>
</evidence>
<evidence type="ECO:0000259" key="1">
    <source>
        <dbReference type="PROSITE" id="PS51662"/>
    </source>
</evidence>
<organism evidence="2 3">
    <name type="scientific">Carboxylicivirga linearis</name>
    <dbReference type="NCBI Taxonomy" id="1628157"/>
    <lineage>
        <taxon>Bacteria</taxon>
        <taxon>Pseudomonadati</taxon>
        <taxon>Bacteroidota</taxon>
        <taxon>Bacteroidia</taxon>
        <taxon>Marinilabiliales</taxon>
        <taxon>Marinilabiliaceae</taxon>
        <taxon>Carboxylicivirga</taxon>
    </lineage>
</organism>
<dbReference type="PROSITE" id="PS51257">
    <property type="entry name" value="PROKAR_LIPOPROTEIN"/>
    <property type="match status" value="1"/>
</dbReference>
<dbReference type="Proteomes" id="UP000708576">
    <property type="component" value="Unassembled WGS sequence"/>
</dbReference>
<evidence type="ECO:0000313" key="3">
    <source>
        <dbReference type="Proteomes" id="UP000708576"/>
    </source>
</evidence>
<protein>
    <submittedName>
        <fullName evidence="2">Phytase</fullName>
    </submittedName>
</protein>
<keyword evidence="3" id="KW-1185">Reference proteome</keyword>
<dbReference type="RefSeq" id="WP_212216701.1">
    <property type="nucleotide sequence ID" value="NZ_JAGUCO010000011.1"/>
</dbReference>
<reference evidence="2 3" key="1">
    <citation type="journal article" date="2015" name="Int. J. Syst. Evol. Microbiol.">
        <title>Carboxylicivirga linearis sp. nov., isolated from a sea cucumber culture pond.</title>
        <authorList>
            <person name="Wang F.Q."/>
            <person name="Zhou Y.X."/>
            <person name="Lin X.Z."/>
            <person name="Chen G.J."/>
            <person name="Du Z.J."/>
        </authorList>
    </citation>
    <scope>NUCLEOTIDE SEQUENCE [LARGE SCALE GENOMIC DNA]</scope>
    <source>
        <strain evidence="2 3">FB218</strain>
    </source>
</reference>
<dbReference type="InterPro" id="IPR011042">
    <property type="entry name" value="6-blade_b-propeller_TolB-like"/>
</dbReference>
<dbReference type="Pfam" id="PF02333">
    <property type="entry name" value="Phytase"/>
    <property type="match status" value="1"/>
</dbReference>
<name>A0ABS5JYA3_9BACT</name>
<gene>
    <name evidence="2" type="ORF">KEM10_14280</name>
</gene>
<dbReference type="InterPro" id="IPR003431">
    <property type="entry name" value="B-propeller_Phytase"/>
</dbReference>
<sequence length="402" mass="44109">MKKQITIIFTLLIFVIGGCRHKSDTSSTTKTDLEKMDGELEAIEDSIKYANALALQSQIGRAVSPKAETQPVAQENGVDAADDPAIWYNEENPAESRILGTDKKSGLALYNLQGELVSFNPVGRVNNVDLRYNYPIDGRTITIAAASERNANGVILFEVTADSLIALQAEPTRLDSNIIDDAYGCCMYYSRKSDKYYAFVCGKNGNTQQLLISNKDGQVQLTPVRTISLSSQCEGMVADDEEGILYIGEEGKAIWKLDADEEADTNMTILANSDSTNINIAFDIEGLDIYYAGNNKGYLIASIQGNFSYAVFEKEGDNKYLGNFTIKGNNKVDGAEETDGLAVTNMALGDAFPTGLLVVQDGFNTDNGTDKPQNFKLVDWADIAKIYETELTVTPNFKWWTK</sequence>
<dbReference type="Gene3D" id="2.120.10.30">
    <property type="entry name" value="TolB, C-terminal domain"/>
    <property type="match status" value="1"/>
</dbReference>
<proteinExistence type="predicted"/>
<feature type="domain" description="BPP" evidence="1">
    <location>
        <begin position="53"/>
        <end position="387"/>
    </location>
</feature>
<dbReference type="EMBL" id="JAGUCO010000011">
    <property type="protein sequence ID" value="MBS2099459.1"/>
    <property type="molecule type" value="Genomic_DNA"/>
</dbReference>
<accession>A0ABS5JYA3</accession>